<dbReference type="OrthoDB" id="4062651at2759"/>
<dbReference type="STRING" id="42673.A0A2K0WS70"/>
<evidence type="ECO:0000313" key="1">
    <source>
        <dbReference type="EMBL" id="PNP85138.1"/>
    </source>
</evidence>
<gene>
    <name evidence="1" type="ORF">FNYG_01526</name>
</gene>
<organism evidence="1 2">
    <name type="scientific">Gibberella nygamai</name>
    <name type="common">Bean root rot disease fungus</name>
    <name type="synonym">Fusarium nygamai</name>
    <dbReference type="NCBI Taxonomy" id="42673"/>
    <lineage>
        <taxon>Eukaryota</taxon>
        <taxon>Fungi</taxon>
        <taxon>Dikarya</taxon>
        <taxon>Ascomycota</taxon>
        <taxon>Pezizomycotina</taxon>
        <taxon>Sordariomycetes</taxon>
        <taxon>Hypocreomycetidae</taxon>
        <taxon>Hypocreales</taxon>
        <taxon>Nectriaceae</taxon>
        <taxon>Fusarium</taxon>
        <taxon>Fusarium fujikuroi species complex</taxon>
    </lineage>
</organism>
<keyword evidence="2" id="KW-1185">Reference proteome</keyword>
<comment type="caution">
    <text evidence="1">The sequence shown here is derived from an EMBL/GenBank/DDBJ whole genome shotgun (WGS) entry which is preliminary data.</text>
</comment>
<protein>
    <submittedName>
        <fullName evidence="1">Uncharacterized protein</fullName>
    </submittedName>
</protein>
<name>A0A2K0WS70_GIBNY</name>
<dbReference type="EMBL" id="MTQA01000031">
    <property type="protein sequence ID" value="PNP85138.1"/>
    <property type="molecule type" value="Genomic_DNA"/>
</dbReference>
<sequence length="188" mass="21010">MRFRSTRWNDTRLVVSLNHCPLSHGEPPVESSFIERYTQACDTDDIEEAEALSDEILDAIVDVGRDIFDHLAPPPASGQTLLQNLHTLLFPKEYFFSFQTLKGIAEVHRDNIGFKQDAVLAGQYGQPFNLNIDKNCNLPAYSTKEIHIVENLLNAGYIARIQVAGKEMCSKAGDSKGQDAAQRELDCL</sequence>
<evidence type="ECO:0000313" key="2">
    <source>
        <dbReference type="Proteomes" id="UP000236664"/>
    </source>
</evidence>
<reference evidence="1 2" key="1">
    <citation type="submission" date="2017-06" db="EMBL/GenBank/DDBJ databases">
        <title>Genome of Fusarium nygamai isolate CS10214.</title>
        <authorList>
            <person name="Gardiner D.M."/>
            <person name="Obanor F."/>
            <person name="Kazan K."/>
        </authorList>
    </citation>
    <scope>NUCLEOTIDE SEQUENCE [LARGE SCALE GENOMIC DNA]</scope>
    <source>
        <strain evidence="1 2">CS10214</strain>
    </source>
</reference>
<accession>A0A2K0WS70</accession>
<dbReference type="Proteomes" id="UP000236664">
    <property type="component" value="Unassembled WGS sequence"/>
</dbReference>
<proteinExistence type="predicted"/>
<dbReference type="AlphaFoldDB" id="A0A2K0WS70"/>